<keyword evidence="2" id="KW-0378">Hydrolase</keyword>
<sequence length="141" mass="15430">MPLSSPIYRLKQNAKRRARAEGLPLHKALDQIAINEGFRSWSHLSSSEGSPTPERQMRESLTAGDLALIGARPGQGKTLLALRVLLEAAKAGQKESFSHWNTARKTLPSGSKNCAAHTSSKRGRSHLISLTEFARDTSSKR</sequence>
<dbReference type="AlphaFoldDB" id="A0A562TH25"/>
<dbReference type="Gene3D" id="3.40.50.300">
    <property type="entry name" value="P-loop containing nucleotide triphosphate hydrolases"/>
    <property type="match status" value="1"/>
</dbReference>
<dbReference type="GO" id="GO:0004386">
    <property type="term" value="F:helicase activity"/>
    <property type="evidence" value="ECO:0007669"/>
    <property type="project" value="UniProtKB-KW"/>
</dbReference>
<gene>
    <name evidence="2" type="ORF">JM93_00186</name>
</gene>
<evidence type="ECO:0000256" key="1">
    <source>
        <dbReference type="SAM" id="MobiDB-lite"/>
    </source>
</evidence>
<dbReference type="EMBL" id="VLLF01000001">
    <property type="protein sequence ID" value="TWI92643.1"/>
    <property type="molecule type" value="Genomic_DNA"/>
</dbReference>
<proteinExistence type="predicted"/>
<dbReference type="InterPro" id="IPR027417">
    <property type="entry name" value="P-loop_NTPase"/>
</dbReference>
<reference evidence="2 3" key="1">
    <citation type="submission" date="2019-07" db="EMBL/GenBank/DDBJ databases">
        <title>Genomic Encyclopedia of Archaeal and Bacterial Type Strains, Phase II (KMG-II): from individual species to whole genera.</title>
        <authorList>
            <person name="Goeker M."/>
        </authorList>
    </citation>
    <scope>NUCLEOTIDE SEQUENCE [LARGE SCALE GENOMIC DNA]</scope>
    <source>
        <strain evidence="2 3">ATCC BAA-252</strain>
    </source>
</reference>
<evidence type="ECO:0000313" key="2">
    <source>
        <dbReference type="EMBL" id="TWI92643.1"/>
    </source>
</evidence>
<keyword evidence="2" id="KW-0347">Helicase</keyword>
<evidence type="ECO:0000313" key="3">
    <source>
        <dbReference type="Proteomes" id="UP000320593"/>
    </source>
</evidence>
<comment type="caution">
    <text evidence="2">The sequence shown here is derived from an EMBL/GenBank/DDBJ whole genome shotgun (WGS) entry which is preliminary data.</text>
</comment>
<keyword evidence="2" id="KW-0547">Nucleotide-binding</keyword>
<keyword evidence="3" id="KW-1185">Reference proteome</keyword>
<keyword evidence="2" id="KW-0067">ATP-binding</keyword>
<feature type="compositionally biased region" description="Polar residues" evidence="1">
    <location>
        <begin position="98"/>
        <end position="118"/>
    </location>
</feature>
<feature type="region of interest" description="Disordered" evidence="1">
    <location>
        <begin position="97"/>
        <end position="123"/>
    </location>
</feature>
<protein>
    <submittedName>
        <fullName evidence="2">DnaB helicase-like protein</fullName>
    </submittedName>
</protein>
<dbReference type="Proteomes" id="UP000320593">
    <property type="component" value="Unassembled WGS sequence"/>
</dbReference>
<accession>A0A562TH25</accession>
<dbReference type="OrthoDB" id="7357206at2"/>
<organism evidence="2 3">
    <name type="scientific">Roseibium hamelinense</name>
    <dbReference type="NCBI Taxonomy" id="150831"/>
    <lineage>
        <taxon>Bacteria</taxon>
        <taxon>Pseudomonadati</taxon>
        <taxon>Pseudomonadota</taxon>
        <taxon>Alphaproteobacteria</taxon>
        <taxon>Hyphomicrobiales</taxon>
        <taxon>Stappiaceae</taxon>
        <taxon>Roseibium</taxon>
    </lineage>
</organism>
<name>A0A562TH25_9HYPH</name>